<dbReference type="Ensembl" id="ENSBOBT00000005824.1">
    <property type="protein sequence ID" value="ENSBOBP00000005668.1"/>
    <property type="gene ID" value="ENSBOBG00000003795.1"/>
</dbReference>
<evidence type="ECO:0000256" key="1">
    <source>
        <dbReference type="SAM" id="MobiDB-lite"/>
    </source>
</evidence>
<feature type="compositionally biased region" description="Basic and acidic residues" evidence="1">
    <location>
        <begin position="39"/>
        <end position="49"/>
    </location>
</feature>
<accession>A0A8C0EKS0</accession>
<reference evidence="2" key="2">
    <citation type="submission" date="2025-09" db="UniProtKB">
        <authorList>
            <consortium name="Ensembl"/>
        </authorList>
    </citation>
    <scope>IDENTIFICATION</scope>
</reference>
<sequence length="68" mass="7863">MDFCTQDRSKDQPVVDKMQKKYWKYVVTSDAELHAKLRDKPTNHKHPEASAENVYSEPRSGRCGMGVH</sequence>
<protein>
    <submittedName>
        <fullName evidence="2">Uncharacterized protein</fullName>
    </submittedName>
</protein>
<evidence type="ECO:0000313" key="2">
    <source>
        <dbReference type="Ensembl" id="ENSBOBP00000005668.1"/>
    </source>
</evidence>
<reference evidence="2" key="1">
    <citation type="submission" date="2025-08" db="UniProtKB">
        <authorList>
            <consortium name="Ensembl"/>
        </authorList>
    </citation>
    <scope>IDENTIFICATION</scope>
</reference>
<dbReference type="Proteomes" id="UP000694567">
    <property type="component" value="Unplaced"/>
</dbReference>
<evidence type="ECO:0000313" key="3">
    <source>
        <dbReference type="Proteomes" id="UP000694567"/>
    </source>
</evidence>
<feature type="region of interest" description="Disordered" evidence="1">
    <location>
        <begin position="39"/>
        <end position="68"/>
    </location>
</feature>
<organism evidence="2 3">
    <name type="scientific">Bubo bubo</name>
    <name type="common">Eurasian eagle-owl</name>
    <name type="synonym">Strix bubo</name>
    <dbReference type="NCBI Taxonomy" id="30461"/>
    <lineage>
        <taxon>Eukaryota</taxon>
        <taxon>Metazoa</taxon>
        <taxon>Chordata</taxon>
        <taxon>Craniata</taxon>
        <taxon>Vertebrata</taxon>
        <taxon>Euteleostomi</taxon>
        <taxon>Archelosauria</taxon>
        <taxon>Archosauria</taxon>
        <taxon>Dinosauria</taxon>
        <taxon>Saurischia</taxon>
        <taxon>Theropoda</taxon>
        <taxon>Coelurosauria</taxon>
        <taxon>Aves</taxon>
        <taxon>Neognathae</taxon>
        <taxon>Neoaves</taxon>
        <taxon>Telluraves</taxon>
        <taxon>Strigiformes</taxon>
        <taxon>Strigidae</taxon>
        <taxon>Bubo</taxon>
    </lineage>
</organism>
<name>A0A8C0EKS0_BUBBB</name>
<proteinExistence type="predicted"/>
<keyword evidence="3" id="KW-1185">Reference proteome</keyword>
<dbReference type="AlphaFoldDB" id="A0A8C0EKS0"/>